<dbReference type="SMART" id="SM00387">
    <property type="entry name" value="HATPase_c"/>
    <property type="match status" value="1"/>
</dbReference>
<feature type="transmembrane region" description="Helical" evidence="5">
    <location>
        <begin position="54"/>
        <end position="70"/>
    </location>
</feature>
<dbReference type="InterPro" id="IPR005467">
    <property type="entry name" value="His_kinase_dom"/>
</dbReference>
<evidence type="ECO:0000259" key="6">
    <source>
        <dbReference type="PROSITE" id="PS50109"/>
    </source>
</evidence>
<dbReference type="SUPFAM" id="SSF55874">
    <property type="entry name" value="ATPase domain of HSP90 chaperone/DNA topoisomerase II/histidine kinase"/>
    <property type="match status" value="1"/>
</dbReference>
<comment type="caution">
    <text evidence="7">The sequence shown here is derived from an EMBL/GenBank/DDBJ whole genome shotgun (WGS) entry which is preliminary data.</text>
</comment>
<evidence type="ECO:0000256" key="3">
    <source>
        <dbReference type="ARBA" id="ARBA00022553"/>
    </source>
</evidence>
<dbReference type="PANTHER" id="PTHR43065">
    <property type="entry name" value="SENSOR HISTIDINE KINASE"/>
    <property type="match status" value="1"/>
</dbReference>
<feature type="transmembrane region" description="Helical" evidence="5">
    <location>
        <begin position="29"/>
        <end position="48"/>
    </location>
</feature>
<reference evidence="8" key="1">
    <citation type="journal article" date="2019" name="Int. J. Syst. Evol. Microbiol.">
        <title>The Global Catalogue of Microorganisms (GCM) 10K type strain sequencing project: providing services to taxonomists for standard genome sequencing and annotation.</title>
        <authorList>
            <consortium name="The Broad Institute Genomics Platform"/>
            <consortium name="The Broad Institute Genome Sequencing Center for Infectious Disease"/>
            <person name="Wu L."/>
            <person name="Ma J."/>
        </authorList>
    </citation>
    <scope>NUCLEOTIDE SEQUENCE [LARGE SCALE GENOMIC DNA]</scope>
    <source>
        <strain evidence="8">JCM 17841</strain>
    </source>
</reference>
<dbReference type="EC" id="2.7.13.3" evidence="2"/>
<dbReference type="PRINTS" id="PR00344">
    <property type="entry name" value="BCTRLSENSOR"/>
</dbReference>
<keyword evidence="3" id="KW-0597">Phosphoprotein</keyword>
<proteinExistence type="predicted"/>
<evidence type="ECO:0000313" key="7">
    <source>
        <dbReference type="EMBL" id="GAA4507618.1"/>
    </source>
</evidence>
<keyword evidence="5" id="KW-1133">Transmembrane helix</keyword>
<gene>
    <name evidence="7" type="ORF">GCM10023172_38500</name>
</gene>
<comment type="catalytic activity">
    <reaction evidence="1">
        <text>ATP + protein L-histidine = ADP + protein N-phospho-L-histidine.</text>
        <dbReference type="EC" id="2.7.13.3"/>
    </reaction>
</comment>
<dbReference type="Proteomes" id="UP001501243">
    <property type="component" value="Unassembled WGS sequence"/>
</dbReference>
<name>A0ABP8QP15_9BACT</name>
<dbReference type="PROSITE" id="PS50109">
    <property type="entry name" value="HIS_KIN"/>
    <property type="match status" value="1"/>
</dbReference>
<evidence type="ECO:0000256" key="5">
    <source>
        <dbReference type="SAM" id="Phobius"/>
    </source>
</evidence>
<dbReference type="SMART" id="SM00388">
    <property type="entry name" value="HisKA"/>
    <property type="match status" value="1"/>
</dbReference>
<feature type="domain" description="Histidine kinase" evidence="6">
    <location>
        <begin position="205"/>
        <end position="446"/>
    </location>
</feature>
<dbReference type="Gene3D" id="3.30.565.10">
    <property type="entry name" value="Histidine kinase-like ATPase, C-terminal domain"/>
    <property type="match status" value="1"/>
</dbReference>
<keyword evidence="4" id="KW-0175">Coiled coil</keyword>
<keyword evidence="5" id="KW-0812">Transmembrane</keyword>
<sequence>MAIGMVYWGRKALDIPTRLPQWDHWLARLWQPAAVIIGLGMVVGGPLVNWLDDIFLALVMCVGLAIGWRLRTYRPALWMAVALVPGTLLLIIELLVRPFTTALDKSGAVDSVEALVLFWAGAWLLVARSQIKNLKTEAQARLAAEQEQRAIETQSETLEYEVNQRTAALARQTDELRATLAELQATQDQLIQSEKMASLGELTAGIAHEIQNPLNFVNNFADVSVELVAELTEERVSPTRDHDLEAELLADLKQNLARIAQHGGRAAGIVRGMLEHSRASTGERQPTDVNALADEYLRLAYHGLRAKDKSFNADLKLDLAPGLPLIEAVPGDLGRVLLNLVTNAFYAVQKRQQAGEPGYQPTVRVATQLTDGYVQVQVSDNGTGIPDEVRDKIFQPFFTTKPTGEGTGLGLSLSHDIVTQGHGGTLTVESQPGQGTEFTLRLPRSVA</sequence>
<dbReference type="InterPro" id="IPR003594">
    <property type="entry name" value="HATPase_dom"/>
</dbReference>
<feature type="coiled-coil region" evidence="4">
    <location>
        <begin position="128"/>
        <end position="189"/>
    </location>
</feature>
<keyword evidence="5" id="KW-0472">Membrane</keyword>
<dbReference type="Gene3D" id="1.10.287.130">
    <property type="match status" value="1"/>
</dbReference>
<feature type="transmembrane region" description="Helical" evidence="5">
    <location>
        <begin position="77"/>
        <end position="96"/>
    </location>
</feature>
<protein>
    <recommendedName>
        <fullName evidence="2">histidine kinase</fullName>
        <ecNumber evidence="2">2.7.13.3</ecNumber>
    </recommendedName>
</protein>
<accession>A0ABP8QP15</accession>
<evidence type="ECO:0000313" key="8">
    <source>
        <dbReference type="Proteomes" id="UP001501243"/>
    </source>
</evidence>
<dbReference type="InterPro" id="IPR036097">
    <property type="entry name" value="HisK_dim/P_sf"/>
</dbReference>
<dbReference type="InterPro" id="IPR004358">
    <property type="entry name" value="Sig_transdc_His_kin-like_C"/>
</dbReference>
<evidence type="ECO:0000256" key="1">
    <source>
        <dbReference type="ARBA" id="ARBA00000085"/>
    </source>
</evidence>
<dbReference type="InterPro" id="IPR003661">
    <property type="entry name" value="HisK_dim/P_dom"/>
</dbReference>
<dbReference type="SUPFAM" id="SSF47384">
    <property type="entry name" value="Homodimeric domain of signal transducing histidine kinase"/>
    <property type="match status" value="1"/>
</dbReference>
<evidence type="ECO:0000256" key="4">
    <source>
        <dbReference type="SAM" id="Coils"/>
    </source>
</evidence>
<evidence type="ECO:0000256" key="2">
    <source>
        <dbReference type="ARBA" id="ARBA00012438"/>
    </source>
</evidence>
<dbReference type="Pfam" id="PF02518">
    <property type="entry name" value="HATPase_c"/>
    <property type="match status" value="1"/>
</dbReference>
<dbReference type="CDD" id="cd00082">
    <property type="entry name" value="HisKA"/>
    <property type="match status" value="1"/>
</dbReference>
<dbReference type="PANTHER" id="PTHR43065:SF42">
    <property type="entry name" value="TWO-COMPONENT SENSOR PPRA"/>
    <property type="match status" value="1"/>
</dbReference>
<dbReference type="InterPro" id="IPR036890">
    <property type="entry name" value="HATPase_C_sf"/>
</dbReference>
<dbReference type="EMBL" id="BAABGQ010000012">
    <property type="protein sequence ID" value="GAA4507618.1"/>
    <property type="molecule type" value="Genomic_DNA"/>
</dbReference>
<organism evidence="7 8">
    <name type="scientific">Hymenobacter ginsengisoli</name>
    <dbReference type="NCBI Taxonomy" id="1051626"/>
    <lineage>
        <taxon>Bacteria</taxon>
        <taxon>Pseudomonadati</taxon>
        <taxon>Bacteroidota</taxon>
        <taxon>Cytophagia</taxon>
        <taxon>Cytophagales</taxon>
        <taxon>Hymenobacteraceae</taxon>
        <taxon>Hymenobacter</taxon>
    </lineage>
</organism>
<keyword evidence="8" id="KW-1185">Reference proteome</keyword>